<name>A0A3B1BBH4_9ZZZZ</name>
<keyword evidence="1" id="KW-1133">Transmembrane helix</keyword>
<evidence type="ECO:0000256" key="1">
    <source>
        <dbReference type="SAM" id="Phobius"/>
    </source>
</evidence>
<dbReference type="EMBL" id="UOFX01000089">
    <property type="protein sequence ID" value="VAX11681.1"/>
    <property type="molecule type" value="Genomic_DNA"/>
</dbReference>
<gene>
    <name evidence="2" type="ORF">MNBD_GAMMA26-53</name>
</gene>
<accession>A0A3B1BBH4</accession>
<dbReference type="InterPro" id="IPR046162">
    <property type="entry name" value="DUF6164"/>
</dbReference>
<sequence>MSALLFRLRNVPDDEADEVRELLTENGIIFYETSAGNWGISLPGIWVQDEAQLPRAKTLIETYQQERLIRVQDEYNQLSREGRARTIIGVMKSTPVRFVAYLAIIALILTISLKPFFDLAN</sequence>
<dbReference type="AlphaFoldDB" id="A0A3B1BBH4"/>
<organism evidence="2">
    <name type="scientific">hydrothermal vent metagenome</name>
    <dbReference type="NCBI Taxonomy" id="652676"/>
    <lineage>
        <taxon>unclassified sequences</taxon>
        <taxon>metagenomes</taxon>
        <taxon>ecological metagenomes</taxon>
    </lineage>
</organism>
<keyword evidence="1" id="KW-0472">Membrane</keyword>
<protein>
    <recommendedName>
        <fullName evidence="3">DUF2007 domain-containing protein</fullName>
    </recommendedName>
</protein>
<reference evidence="2" key="1">
    <citation type="submission" date="2018-06" db="EMBL/GenBank/DDBJ databases">
        <authorList>
            <person name="Zhirakovskaya E."/>
        </authorList>
    </citation>
    <scope>NUCLEOTIDE SEQUENCE</scope>
</reference>
<keyword evidence="1" id="KW-0812">Transmembrane</keyword>
<evidence type="ECO:0008006" key="3">
    <source>
        <dbReference type="Google" id="ProtNLM"/>
    </source>
</evidence>
<proteinExistence type="predicted"/>
<feature type="transmembrane region" description="Helical" evidence="1">
    <location>
        <begin position="98"/>
        <end position="117"/>
    </location>
</feature>
<dbReference type="Pfam" id="PF19661">
    <property type="entry name" value="DUF6164"/>
    <property type="match status" value="1"/>
</dbReference>
<evidence type="ECO:0000313" key="2">
    <source>
        <dbReference type="EMBL" id="VAX11681.1"/>
    </source>
</evidence>